<dbReference type="Pfam" id="PF25475">
    <property type="entry name" value="DUF7903"/>
    <property type="match status" value="1"/>
</dbReference>
<organism evidence="2">
    <name type="scientific">Eucalyptus grandis</name>
    <name type="common">Flooded gum</name>
    <dbReference type="NCBI Taxonomy" id="71139"/>
    <lineage>
        <taxon>Eukaryota</taxon>
        <taxon>Viridiplantae</taxon>
        <taxon>Streptophyta</taxon>
        <taxon>Embryophyta</taxon>
        <taxon>Tracheophyta</taxon>
        <taxon>Spermatophyta</taxon>
        <taxon>Magnoliopsida</taxon>
        <taxon>eudicotyledons</taxon>
        <taxon>Gunneridae</taxon>
        <taxon>Pentapetalae</taxon>
        <taxon>rosids</taxon>
        <taxon>malvids</taxon>
        <taxon>Myrtales</taxon>
        <taxon>Myrtaceae</taxon>
        <taxon>Myrtoideae</taxon>
        <taxon>Eucalypteae</taxon>
        <taxon>Eucalyptus</taxon>
    </lineage>
</organism>
<reference evidence="2" key="1">
    <citation type="submission" date="2013-07" db="EMBL/GenBank/DDBJ databases">
        <title>The genome of Eucalyptus grandis.</title>
        <authorList>
            <person name="Schmutz J."/>
            <person name="Hayes R."/>
            <person name="Myburg A."/>
            <person name="Tuskan G."/>
            <person name="Grattapaglia D."/>
            <person name="Rokhsar D.S."/>
        </authorList>
    </citation>
    <scope>NUCLEOTIDE SEQUENCE</scope>
    <source>
        <tissue evidence="2">Leaf extractions</tissue>
    </source>
</reference>
<dbReference type="InterPro" id="IPR057225">
    <property type="entry name" value="DUF7903"/>
</dbReference>
<dbReference type="EMBL" id="KK198754">
    <property type="protein sequence ID" value="KCW85343.1"/>
    <property type="molecule type" value="Genomic_DNA"/>
</dbReference>
<feature type="domain" description="DUF7903" evidence="1">
    <location>
        <begin position="273"/>
        <end position="628"/>
    </location>
</feature>
<accession>A0A059D3N5</accession>
<dbReference type="STRING" id="71139.A0A059D3N5"/>
<dbReference type="InParanoid" id="A0A059D3N5"/>
<evidence type="ECO:0000259" key="1">
    <source>
        <dbReference type="Pfam" id="PF25475"/>
    </source>
</evidence>
<dbReference type="KEGG" id="egr:104432564"/>
<gene>
    <name evidence="2" type="ORF">EUGRSUZ_B02176</name>
</gene>
<dbReference type="OrthoDB" id="2014147at2759"/>
<evidence type="ECO:0000313" key="2">
    <source>
        <dbReference type="EMBL" id="KCW85343.1"/>
    </source>
</evidence>
<dbReference type="eggNOG" id="ENOG502QUVX">
    <property type="taxonomic scope" value="Eukaryota"/>
</dbReference>
<dbReference type="AlphaFoldDB" id="A0A059D3N5"/>
<protein>
    <recommendedName>
        <fullName evidence="1">DUF7903 domain-containing protein</fullName>
    </recommendedName>
</protein>
<proteinExistence type="predicted"/>
<dbReference type="PANTHER" id="PTHR35481:SF1">
    <property type="entry name" value="DNA-DIRECTED RNA POLYMERASE SUBUNIT ALPHA"/>
    <property type="match status" value="1"/>
</dbReference>
<dbReference type="Gramene" id="KCW85343">
    <property type="protein sequence ID" value="KCW85343"/>
    <property type="gene ID" value="EUGRSUZ_B02176"/>
</dbReference>
<dbReference type="FunCoup" id="A0A059D3N5">
    <property type="interactions" value="499"/>
</dbReference>
<name>A0A059D3N5_EUCGR</name>
<dbReference type="PANTHER" id="PTHR35481">
    <property type="entry name" value="DNA-DIRECTED RNA POLYMERASE SUBUNIT ALPHA"/>
    <property type="match status" value="1"/>
</dbReference>
<sequence length="636" mass="73153">MASGFPRRRHWEERVHGLPCVPASVGWRYRECLDSRSWKTTAYQIGRHPHWQERDDLSHVPASVAWRFRQDVNSRSLKNIAHQIERHQHWQESDDPSRVPASVAWRFREDLNSRSPETIAYQIGRHQHWLERDGPSRVPASVAWRFREGVNSRSPKCIAHQIGRKRHWEERDGPSCVPASAAWRFRKGHNSRLPETIAHQIGRNRHWKEREDLSRVPASVAWRSRKGLNSRLPETIAHRIGRNRHWKERDGSSRVPASFRKDLNLKLPKPISHQSGRIEYAGKAISRWLAVGLDDDRDHLPSSVFLRPVSVEAIEQQPGEKLLALAKSCVVSEDDETGRDHRKKPWVHIAETVMKDLVCSFKALKSEILNQSMDAIKPTLIARFGKIIFHGTPSFPVETHGDMVTKASLKRSKKTFYSNLPSLYMENVTHKVIPEIGLSFEDEKDIYHVQLCDLSRPGATICCKCSVIKAEQRLELYKVELGQIRHMVVDVSCLNKDLDMRLMLRAKRLFTAISEDEKNSIRDMISSAVLDSSVKGGLRWPLRKALSGDRYRVIGAWHTISRTYNNSSMRLKVKHADRFNIRDSHGEVTEEITLKLNGITSELHGQNLGADSVCEMLKDAVKMMWEQFLSYGSTVI</sequence>